<sequence length="394" mass="42946">MSRKAPTCRRGCIGTDGQPAPLRGHKCPFRKHASIAHAESTESPVQPIENLPLPLSNTITNPSSNSPSLLTPAVPASVVPAPFISTTASFPYFDETMALPAHPPLSIGDGSESGSMPMEFWNALVNSLPAPANDPFAVSTSDDQLEFGSDMLVDHPFEVAATEGPRLAVPSIVPSLNLSHHAQALSSISDSLLDATLLGQRPEATDTDVSSNREPTINNSSNPLGQGPKRKCANDSTSKKRKLPTFAIDAKRRMDAHSDRIKVLLDYAYKLDLTTRPYIFLYVSRPETVLHPKGASKSYISGNLRKVLDNLGRDDFVNDLHAMICTFAREQRITQEQMRQVNVEVNNALELRREIEVREAKLKAREADVNARAAQVNAQAAHLENMVSVQATML</sequence>
<name>W4K542_HETIT</name>
<dbReference type="KEGG" id="hir:HETIRDRAFT_169663"/>
<dbReference type="OrthoDB" id="2690866at2759"/>
<dbReference type="RefSeq" id="XP_009547619.1">
    <property type="nucleotide sequence ID" value="XM_009549324.1"/>
</dbReference>
<evidence type="ECO:0000313" key="3">
    <source>
        <dbReference type="Proteomes" id="UP000030671"/>
    </source>
</evidence>
<protein>
    <submittedName>
        <fullName evidence="2">Uncharacterized protein</fullName>
    </submittedName>
</protein>
<dbReference type="AlphaFoldDB" id="W4K542"/>
<keyword evidence="3" id="KW-1185">Reference proteome</keyword>
<dbReference type="Proteomes" id="UP000030671">
    <property type="component" value="Unassembled WGS sequence"/>
</dbReference>
<evidence type="ECO:0000313" key="2">
    <source>
        <dbReference type="EMBL" id="ETW80927.1"/>
    </source>
</evidence>
<accession>W4K542</accession>
<dbReference type="HOGENOM" id="CLU_642691_0_0_1"/>
<proteinExistence type="predicted"/>
<dbReference type="InParanoid" id="W4K542"/>
<gene>
    <name evidence="2" type="ORF">HETIRDRAFT_169663</name>
</gene>
<dbReference type="GeneID" id="20668231"/>
<feature type="region of interest" description="Disordered" evidence="1">
    <location>
        <begin position="202"/>
        <end position="239"/>
    </location>
</feature>
<feature type="compositionally biased region" description="Polar residues" evidence="1">
    <location>
        <begin position="207"/>
        <end position="224"/>
    </location>
</feature>
<reference evidence="2 3" key="1">
    <citation type="journal article" date="2012" name="New Phytol.">
        <title>Insight into trade-off between wood decay and parasitism from the genome of a fungal forest pathogen.</title>
        <authorList>
            <person name="Olson A."/>
            <person name="Aerts A."/>
            <person name="Asiegbu F."/>
            <person name="Belbahri L."/>
            <person name="Bouzid O."/>
            <person name="Broberg A."/>
            <person name="Canback B."/>
            <person name="Coutinho P.M."/>
            <person name="Cullen D."/>
            <person name="Dalman K."/>
            <person name="Deflorio G."/>
            <person name="van Diepen L.T."/>
            <person name="Dunand C."/>
            <person name="Duplessis S."/>
            <person name="Durling M."/>
            <person name="Gonthier P."/>
            <person name="Grimwood J."/>
            <person name="Fossdal C.G."/>
            <person name="Hansson D."/>
            <person name="Henrissat B."/>
            <person name="Hietala A."/>
            <person name="Himmelstrand K."/>
            <person name="Hoffmeister D."/>
            <person name="Hogberg N."/>
            <person name="James T.Y."/>
            <person name="Karlsson M."/>
            <person name="Kohler A."/>
            <person name="Kues U."/>
            <person name="Lee Y.H."/>
            <person name="Lin Y.C."/>
            <person name="Lind M."/>
            <person name="Lindquist E."/>
            <person name="Lombard V."/>
            <person name="Lucas S."/>
            <person name="Lunden K."/>
            <person name="Morin E."/>
            <person name="Murat C."/>
            <person name="Park J."/>
            <person name="Raffaello T."/>
            <person name="Rouze P."/>
            <person name="Salamov A."/>
            <person name="Schmutz J."/>
            <person name="Solheim H."/>
            <person name="Stahlberg J."/>
            <person name="Velez H."/>
            <person name="de Vries R.P."/>
            <person name="Wiebenga A."/>
            <person name="Woodward S."/>
            <person name="Yakovlev I."/>
            <person name="Garbelotto M."/>
            <person name="Martin F."/>
            <person name="Grigoriev I.V."/>
            <person name="Stenlid J."/>
        </authorList>
    </citation>
    <scope>NUCLEOTIDE SEQUENCE [LARGE SCALE GENOMIC DNA]</scope>
    <source>
        <strain evidence="2 3">TC 32-1</strain>
    </source>
</reference>
<evidence type="ECO:0000256" key="1">
    <source>
        <dbReference type="SAM" id="MobiDB-lite"/>
    </source>
</evidence>
<organism evidence="2 3">
    <name type="scientific">Heterobasidion irregulare (strain TC 32-1)</name>
    <dbReference type="NCBI Taxonomy" id="747525"/>
    <lineage>
        <taxon>Eukaryota</taxon>
        <taxon>Fungi</taxon>
        <taxon>Dikarya</taxon>
        <taxon>Basidiomycota</taxon>
        <taxon>Agaricomycotina</taxon>
        <taxon>Agaricomycetes</taxon>
        <taxon>Russulales</taxon>
        <taxon>Bondarzewiaceae</taxon>
        <taxon>Heterobasidion</taxon>
        <taxon>Heterobasidion annosum species complex</taxon>
    </lineage>
</organism>
<dbReference type="EMBL" id="KI925459">
    <property type="protein sequence ID" value="ETW80927.1"/>
    <property type="molecule type" value="Genomic_DNA"/>
</dbReference>